<reference evidence="5 6" key="1">
    <citation type="submission" date="2016-07" db="EMBL/GenBank/DDBJ databases">
        <title>Pervasive Adenine N6-methylation of Active Genes in Fungi.</title>
        <authorList>
            <consortium name="DOE Joint Genome Institute"/>
            <person name="Mondo S.J."/>
            <person name="Dannebaum R.O."/>
            <person name="Kuo R.C."/>
            <person name="Labutti K."/>
            <person name="Haridas S."/>
            <person name="Kuo A."/>
            <person name="Salamov A."/>
            <person name="Ahrendt S.R."/>
            <person name="Lipzen A."/>
            <person name="Sullivan W."/>
            <person name="Andreopoulos W.B."/>
            <person name="Clum A."/>
            <person name="Lindquist E."/>
            <person name="Daum C."/>
            <person name="Ramamoorthy G.K."/>
            <person name="Gryganskyi A."/>
            <person name="Culley D."/>
            <person name="Magnuson J.K."/>
            <person name="James T.Y."/>
            <person name="O'Malley M.A."/>
            <person name="Stajich J.E."/>
            <person name="Spatafora J.W."/>
            <person name="Visel A."/>
            <person name="Grigoriev I.V."/>
        </authorList>
    </citation>
    <scope>NUCLEOTIDE SEQUENCE [LARGE SCALE GENOMIC DNA]</scope>
    <source>
        <strain evidence="5 6">PL171</strain>
    </source>
</reference>
<evidence type="ECO:0000259" key="4">
    <source>
        <dbReference type="Pfam" id="PF21771"/>
    </source>
</evidence>
<proteinExistence type="predicted"/>
<feature type="coiled-coil region" evidence="2">
    <location>
        <begin position="454"/>
        <end position="481"/>
    </location>
</feature>
<dbReference type="InterPro" id="IPR049270">
    <property type="entry name" value="CFAP58_CC"/>
</dbReference>
<evidence type="ECO:0000256" key="1">
    <source>
        <dbReference type="ARBA" id="ARBA00023054"/>
    </source>
</evidence>
<feature type="coiled-coil region" evidence="2">
    <location>
        <begin position="199"/>
        <end position="250"/>
    </location>
</feature>
<accession>A0A1Y2HG52</accession>
<dbReference type="PANTHER" id="PTHR32083:SF34">
    <property type="entry name" value="COILED-COIL DOMAIN-CONTAINING PROTEIN 146"/>
    <property type="match status" value="1"/>
</dbReference>
<keyword evidence="6" id="KW-1185">Reference proteome</keyword>
<feature type="coiled-coil region" evidence="2">
    <location>
        <begin position="279"/>
        <end position="313"/>
    </location>
</feature>
<evidence type="ECO:0000256" key="2">
    <source>
        <dbReference type="SAM" id="Coils"/>
    </source>
</evidence>
<feature type="coiled-coil region" evidence="2">
    <location>
        <begin position="685"/>
        <end position="786"/>
    </location>
</feature>
<evidence type="ECO:0000256" key="3">
    <source>
        <dbReference type="SAM" id="MobiDB-lite"/>
    </source>
</evidence>
<evidence type="ECO:0000313" key="6">
    <source>
        <dbReference type="Proteomes" id="UP000193411"/>
    </source>
</evidence>
<feature type="domain" description="Cilia- and flagella-associated protein 58 central coiled coil" evidence="4">
    <location>
        <begin position="407"/>
        <end position="703"/>
    </location>
</feature>
<dbReference type="Proteomes" id="UP000193411">
    <property type="component" value="Unassembled WGS sequence"/>
</dbReference>
<dbReference type="Pfam" id="PF21771">
    <property type="entry name" value="CFAP58_CC"/>
    <property type="match status" value="1"/>
</dbReference>
<organism evidence="5 6">
    <name type="scientific">Catenaria anguillulae PL171</name>
    <dbReference type="NCBI Taxonomy" id="765915"/>
    <lineage>
        <taxon>Eukaryota</taxon>
        <taxon>Fungi</taxon>
        <taxon>Fungi incertae sedis</taxon>
        <taxon>Blastocladiomycota</taxon>
        <taxon>Blastocladiomycetes</taxon>
        <taxon>Blastocladiales</taxon>
        <taxon>Catenariaceae</taxon>
        <taxon>Catenaria</taxon>
    </lineage>
</organism>
<dbReference type="EMBL" id="MCFL01000041">
    <property type="protein sequence ID" value="ORZ32861.1"/>
    <property type="molecule type" value="Genomic_DNA"/>
</dbReference>
<feature type="coiled-coil region" evidence="2">
    <location>
        <begin position="545"/>
        <end position="586"/>
    </location>
</feature>
<gene>
    <name evidence="5" type="ORF">BCR44DRAFT_1416244</name>
</gene>
<protein>
    <recommendedName>
        <fullName evidence="4">Cilia- and flagella-associated protein 58 central coiled coil domain-containing protein</fullName>
    </recommendedName>
</protein>
<dbReference type="STRING" id="765915.A0A1Y2HG52"/>
<keyword evidence="1 2" id="KW-0175">Coiled coil</keyword>
<dbReference type="OrthoDB" id="10262929at2759"/>
<comment type="caution">
    <text evidence="5">The sequence shown here is derived from an EMBL/GenBank/DDBJ whole genome shotgun (WGS) entry which is preliminary data.</text>
</comment>
<feature type="compositionally biased region" description="Polar residues" evidence="3">
    <location>
        <begin position="15"/>
        <end position="28"/>
    </location>
</feature>
<evidence type="ECO:0000313" key="5">
    <source>
        <dbReference type="EMBL" id="ORZ32861.1"/>
    </source>
</evidence>
<sequence length="993" mass="114331">MSSHEATVPRLLEATSGQPEPQPLVSQAESVGPSTSGEEEEEIDEGLLNSGLFNIEASIAFKYLDGLKSKEQIPLHRVEELKRKHHALYQHILTAFEYEKAMIKKSKMLQAEVTKQKLEMDKTGAKVFDDNAEIGELKRELLRCQNEVVLAHEREAKLSKDIEEALIAKEGLLDDIEEIRKHKTDMLEPQLVANTKEIKLDLMQRRHQAENLEKDLEEKEQILESITKDKEELFAEREKQEVALAKANEMPGKIMKQAEVLRDGIASLVIENVKQGQLSTQLDRDMEKLARKRRDLEDEKVGQAAEFDRKKEEMMDQERACDDIFHEHEMAKEMLALQEGERVRIETTMRQTEARIRSTHEVLLRYNREKDQLVKAFRKLEGVVNSVVATVPAVRQHNNDVHLNLEATERECKHYQEAVRTLRKEIDILMHAFIEGERHAAGEKELLVSRMEANREIEATISRLNKELEAVERSTVQAKYEREMKAREMLRMEAKVRKGKDDAQQREMEVIDAAKKSQESQFRLTEFAALYDKVKSERNRYVNMIASTQQRAMEMKEKSRILRSEVEILRNEIALKDRELAKKRQDNNTAYSQRDHAKMEANRYLMQYRDRRSLIDQQSGRIDTLTGSLNSCASELTSIKNRYEQVSHERNSAGLQYLERNDELCMLHERHNVLSRVLCQGEHALQELEDDIRTYNRYCQELERTIRVFQKRLPKVNQLKADHDSVKAQVHEAKNMFSSETETPSEDRVRHLDGIDLSQLQLNAQVQRLEARLAQQEERLLEKDLILEEITHLTDRLRAQAQQGREESAQVMSQLNERTRKLSNLSKSMMALVAELSIARTLATALASEVSAKSSLAEQLKVIFQDNDHLTALPAPHTFIPELDREWCEIKSRELTRRKTRAGDKRNGSNQLADGAGEWTLVSSAARRIFRLGDGSITTAEPRPNAYVPAAESVPVPRPYGAFPPFKPLESSGVDLGGNLKYYKKPVEKPIVL</sequence>
<name>A0A1Y2HG52_9FUNG</name>
<dbReference type="AlphaFoldDB" id="A0A1Y2HG52"/>
<dbReference type="PANTHER" id="PTHR32083">
    <property type="entry name" value="CILIA AND FLAGELLA-ASSOCIATED PROTEIN 58-RELATED"/>
    <property type="match status" value="1"/>
</dbReference>
<feature type="region of interest" description="Disordered" evidence="3">
    <location>
        <begin position="1"/>
        <end position="43"/>
    </location>
</feature>
<dbReference type="GO" id="GO:0005856">
    <property type="term" value="C:cytoskeleton"/>
    <property type="evidence" value="ECO:0007669"/>
    <property type="project" value="TreeGrafter"/>
</dbReference>
<feature type="coiled-coil region" evidence="2">
    <location>
        <begin position="398"/>
        <end position="425"/>
    </location>
</feature>